<evidence type="ECO:0008006" key="3">
    <source>
        <dbReference type="Google" id="ProtNLM"/>
    </source>
</evidence>
<dbReference type="Proteomes" id="UP001310890">
    <property type="component" value="Unassembled WGS sequence"/>
</dbReference>
<dbReference type="InterPro" id="IPR021858">
    <property type="entry name" value="Fun_TF"/>
</dbReference>
<dbReference type="AlphaFoldDB" id="A0AAN7TDQ8"/>
<sequence>MCDFRRPRCLRCTEDSHICKGYGKPPGTVGLFRAPDINAEQDISHQESLISIPPTKVHCAQLLPLALQASAFKSCYFDLGWRTLQPVGGEAITYGWLQDLPAVYDNDAALHNAFAAVSLACLGRKAGDRALIQQSHLAYGKALFRAKKQLSKPEAAASDEALGCVMVLALFETVHGSAAQKLPGMLAHMNGAYDLTRLRHPAQYATDTGRAVLRPIRYHDFFQALARRSRSFLAEEDWMELPWKDCVKSPEDSLVDVVARMPDLLTRSDQIQESIQTGTDLRELHNVEQAYIDAIERLDLIHARALKECFTGIASSWEERSAMFDAKKDRRFFAMFKTRLRYSNLARANVEIIYAAAQLIAHSAMLGVYHARTQASGSAKCCGISQGRCTIDPICNGSGCTDIRKLAFYAENTQKHLATVVRSLEFFLENNVLAASAATAPTMIAVATMRFSHDLRLDYVMELLKRYQKISGIPLADLVLECSGMRPILGANEFLQTYSKAIYGPLKGNIRTLASIFDQGVEDFDSGKTGSPLHDNADAYRGIGHSSGRKGSIPASIKETDGLRGELIIRQLRRRM</sequence>
<organism evidence="1 2">
    <name type="scientific">Meristemomyces frigidus</name>
    <dbReference type="NCBI Taxonomy" id="1508187"/>
    <lineage>
        <taxon>Eukaryota</taxon>
        <taxon>Fungi</taxon>
        <taxon>Dikarya</taxon>
        <taxon>Ascomycota</taxon>
        <taxon>Pezizomycotina</taxon>
        <taxon>Dothideomycetes</taxon>
        <taxon>Dothideomycetidae</taxon>
        <taxon>Mycosphaerellales</taxon>
        <taxon>Teratosphaeriaceae</taxon>
        <taxon>Meristemomyces</taxon>
    </lineage>
</organism>
<gene>
    <name evidence="1" type="ORF">LTR62_005184</name>
</gene>
<protein>
    <recommendedName>
        <fullName evidence="3">Zn(2)-C6 fungal-type domain-containing protein</fullName>
    </recommendedName>
</protein>
<dbReference type="InterPro" id="IPR053178">
    <property type="entry name" value="Osmoadaptation_assoc"/>
</dbReference>
<proteinExistence type="predicted"/>
<name>A0AAN7TDQ8_9PEZI</name>
<accession>A0AAN7TDQ8</accession>
<dbReference type="PANTHER" id="PTHR38111:SF11">
    <property type="entry name" value="TRANSCRIPTION FACTOR DOMAIN-CONTAINING PROTEIN-RELATED"/>
    <property type="match status" value="1"/>
</dbReference>
<reference evidence="1" key="1">
    <citation type="submission" date="2023-08" db="EMBL/GenBank/DDBJ databases">
        <title>Black Yeasts Isolated from many extreme environments.</title>
        <authorList>
            <person name="Coleine C."/>
            <person name="Stajich J.E."/>
            <person name="Selbmann L."/>
        </authorList>
    </citation>
    <scope>NUCLEOTIDE SEQUENCE</scope>
    <source>
        <strain evidence="1">CCFEE 5401</strain>
    </source>
</reference>
<dbReference type="Pfam" id="PF11951">
    <property type="entry name" value="Fungal_trans_2"/>
    <property type="match status" value="1"/>
</dbReference>
<evidence type="ECO:0000313" key="1">
    <source>
        <dbReference type="EMBL" id="KAK5111344.1"/>
    </source>
</evidence>
<evidence type="ECO:0000313" key="2">
    <source>
        <dbReference type="Proteomes" id="UP001310890"/>
    </source>
</evidence>
<comment type="caution">
    <text evidence="1">The sequence shown here is derived from an EMBL/GenBank/DDBJ whole genome shotgun (WGS) entry which is preliminary data.</text>
</comment>
<dbReference type="EMBL" id="JAVRRL010000040">
    <property type="protein sequence ID" value="KAK5111344.1"/>
    <property type="molecule type" value="Genomic_DNA"/>
</dbReference>
<dbReference type="PANTHER" id="PTHR38111">
    <property type="entry name" value="ZN(2)-C6 FUNGAL-TYPE DOMAIN-CONTAINING PROTEIN-RELATED"/>
    <property type="match status" value="1"/>
</dbReference>